<comment type="caution">
    <text evidence="2">The sequence shown here is derived from an EMBL/GenBank/DDBJ whole genome shotgun (WGS) entry which is preliminary data.</text>
</comment>
<name>A0AAW4XIJ8_RHORH</name>
<protein>
    <submittedName>
        <fullName evidence="2">Uncharacterized protein</fullName>
    </submittedName>
</protein>
<dbReference type="RefSeq" id="WP_159418258.1">
    <property type="nucleotide sequence ID" value="NZ_CP027557.1"/>
</dbReference>
<proteinExistence type="predicted"/>
<dbReference type="AlphaFoldDB" id="A0AAW4XIJ8"/>
<reference evidence="2" key="1">
    <citation type="submission" date="2021-11" db="EMBL/GenBank/DDBJ databases">
        <title>Development of a sustainable strategy for remediation of hydrocarbon-contaminated territories based on the waste exchange concept.</title>
        <authorList>
            <person name="Elkin A."/>
        </authorList>
    </citation>
    <scope>NUCLEOTIDE SEQUENCE</scope>
    <source>
        <strain evidence="2">IEGM 757</strain>
    </source>
</reference>
<evidence type="ECO:0000313" key="2">
    <source>
        <dbReference type="EMBL" id="MCD2113000.1"/>
    </source>
</evidence>
<dbReference type="Proteomes" id="UP001198630">
    <property type="component" value="Unassembled WGS sequence"/>
</dbReference>
<accession>A0AAW4XIJ8</accession>
<feature type="region of interest" description="Disordered" evidence="1">
    <location>
        <begin position="28"/>
        <end position="58"/>
    </location>
</feature>
<organism evidence="2 3">
    <name type="scientific">Rhodococcus rhodochrous</name>
    <dbReference type="NCBI Taxonomy" id="1829"/>
    <lineage>
        <taxon>Bacteria</taxon>
        <taxon>Bacillati</taxon>
        <taxon>Actinomycetota</taxon>
        <taxon>Actinomycetes</taxon>
        <taxon>Mycobacteriales</taxon>
        <taxon>Nocardiaceae</taxon>
        <taxon>Rhodococcus</taxon>
    </lineage>
</organism>
<gene>
    <name evidence="2" type="ORF">LQ384_17965</name>
</gene>
<dbReference type="EMBL" id="JAJNCO010000010">
    <property type="protein sequence ID" value="MCD2113000.1"/>
    <property type="molecule type" value="Genomic_DNA"/>
</dbReference>
<sequence length="58" mass="6419">MDEFGSAMRVRLVEDVLEMASDGRQRDLEFIGDGPETITSEDTNCDVRFGPGQSVELP</sequence>
<evidence type="ECO:0000313" key="3">
    <source>
        <dbReference type="Proteomes" id="UP001198630"/>
    </source>
</evidence>
<evidence type="ECO:0000256" key="1">
    <source>
        <dbReference type="SAM" id="MobiDB-lite"/>
    </source>
</evidence>